<dbReference type="PROSITE" id="PS50995">
    <property type="entry name" value="HTH_MARR_2"/>
    <property type="match status" value="1"/>
</dbReference>
<evidence type="ECO:0000313" key="8">
    <source>
        <dbReference type="Proteomes" id="UP000029692"/>
    </source>
</evidence>
<name>A0A098R1S6_9SPIO</name>
<keyword evidence="5" id="KW-0804">Transcription</keyword>
<dbReference type="AlphaFoldDB" id="A0A098R1S6"/>
<dbReference type="Gene3D" id="1.10.10.10">
    <property type="entry name" value="Winged helix-like DNA-binding domain superfamily/Winged helix DNA-binding domain"/>
    <property type="match status" value="1"/>
</dbReference>
<dbReference type="Proteomes" id="UP000029692">
    <property type="component" value="Unassembled WGS sequence"/>
</dbReference>
<dbReference type="EMBL" id="JNUP01000049">
    <property type="protein sequence ID" value="KGE72667.1"/>
    <property type="molecule type" value="Genomic_DNA"/>
</dbReference>
<evidence type="ECO:0000256" key="1">
    <source>
        <dbReference type="ARBA" id="ARBA00004496"/>
    </source>
</evidence>
<dbReference type="FunFam" id="1.10.10.10:FF:000163">
    <property type="entry name" value="MarR family transcriptional regulator"/>
    <property type="match status" value="1"/>
</dbReference>
<reference evidence="7 8" key="1">
    <citation type="submission" date="2014-05" db="EMBL/GenBank/DDBJ databases">
        <title>De novo Genome Sequence of Spirocheata sp.</title>
        <authorList>
            <person name="Shivani Y."/>
            <person name="Subhash Y."/>
            <person name="Tushar L."/>
            <person name="Sasikala C."/>
            <person name="Ramana C.V."/>
        </authorList>
    </citation>
    <scope>NUCLEOTIDE SEQUENCE [LARGE SCALE GENOMIC DNA]</scope>
    <source>
        <strain evidence="7 8">JC230</strain>
    </source>
</reference>
<keyword evidence="8" id="KW-1185">Reference proteome</keyword>
<organism evidence="7 8">
    <name type="scientific">Spirochaeta lutea</name>
    <dbReference type="NCBI Taxonomy" id="1480694"/>
    <lineage>
        <taxon>Bacteria</taxon>
        <taxon>Pseudomonadati</taxon>
        <taxon>Spirochaetota</taxon>
        <taxon>Spirochaetia</taxon>
        <taxon>Spirochaetales</taxon>
        <taxon>Spirochaetaceae</taxon>
        <taxon>Spirochaeta</taxon>
    </lineage>
</organism>
<dbReference type="STRING" id="1480694.DC28_06335"/>
<dbReference type="eggNOG" id="COG1846">
    <property type="taxonomic scope" value="Bacteria"/>
</dbReference>
<gene>
    <name evidence="7" type="ORF">DC28_06335</name>
</gene>
<evidence type="ECO:0000256" key="5">
    <source>
        <dbReference type="ARBA" id="ARBA00023163"/>
    </source>
</evidence>
<comment type="subcellular location">
    <subcellularLocation>
        <location evidence="1">Cytoplasm</location>
    </subcellularLocation>
</comment>
<dbReference type="InterPro" id="IPR036388">
    <property type="entry name" value="WH-like_DNA-bd_sf"/>
</dbReference>
<proteinExistence type="predicted"/>
<evidence type="ECO:0000256" key="2">
    <source>
        <dbReference type="ARBA" id="ARBA00022490"/>
    </source>
</evidence>
<dbReference type="GO" id="GO:0003700">
    <property type="term" value="F:DNA-binding transcription factor activity"/>
    <property type="evidence" value="ECO:0007669"/>
    <property type="project" value="InterPro"/>
</dbReference>
<dbReference type="InterPro" id="IPR000835">
    <property type="entry name" value="HTH_MarR-typ"/>
</dbReference>
<evidence type="ECO:0000256" key="3">
    <source>
        <dbReference type="ARBA" id="ARBA00023015"/>
    </source>
</evidence>
<dbReference type="GO" id="GO:0003677">
    <property type="term" value="F:DNA binding"/>
    <property type="evidence" value="ECO:0007669"/>
    <property type="project" value="UniProtKB-KW"/>
</dbReference>
<evidence type="ECO:0000259" key="6">
    <source>
        <dbReference type="PROSITE" id="PS50995"/>
    </source>
</evidence>
<accession>A0A098R1S6</accession>
<feature type="domain" description="HTH marR-type" evidence="6">
    <location>
        <begin position="11"/>
        <end position="145"/>
    </location>
</feature>
<dbReference type="PANTHER" id="PTHR33164:SF5">
    <property type="entry name" value="ORGANIC HYDROPEROXIDE RESISTANCE TRANSCRIPTIONAL REGULATOR"/>
    <property type="match status" value="1"/>
</dbReference>
<dbReference type="GO" id="GO:0005737">
    <property type="term" value="C:cytoplasm"/>
    <property type="evidence" value="ECO:0007669"/>
    <property type="project" value="UniProtKB-SubCell"/>
</dbReference>
<keyword evidence="4" id="KW-0238">DNA-binding</keyword>
<dbReference type="GO" id="GO:0006950">
    <property type="term" value="P:response to stress"/>
    <property type="evidence" value="ECO:0007669"/>
    <property type="project" value="TreeGrafter"/>
</dbReference>
<protein>
    <recommendedName>
        <fullName evidence="6">HTH marR-type domain-containing protein</fullName>
    </recommendedName>
</protein>
<dbReference type="SMART" id="SM00347">
    <property type="entry name" value="HTH_MARR"/>
    <property type="match status" value="1"/>
</dbReference>
<dbReference type="InterPro" id="IPR055166">
    <property type="entry name" value="Transc_reg_Sar_Rot_HTH"/>
</dbReference>
<evidence type="ECO:0000313" key="7">
    <source>
        <dbReference type="EMBL" id="KGE72667.1"/>
    </source>
</evidence>
<dbReference type="Pfam" id="PF22381">
    <property type="entry name" value="Staph_reg_Sar_Rot"/>
    <property type="match status" value="1"/>
</dbReference>
<keyword evidence="3" id="KW-0805">Transcription regulation</keyword>
<dbReference type="InterPro" id="IPR036390">
    <property type="entry name" value="WH_DNA-bd_sf"/>
</dbReference>
<comment type="caution">
    <text evidence="7">The sequence shown here is derived from an EMBL/GenBank/DDBJ whole genome shotgun (WGS) entry which is preliminary data.</text>
</comment>
<dbReference type="SUPFAM" id="SSF46785">
    <property type="entry name" value="Winged helix' DNA-binding domain"/>
    <property type="match status" value="1"/>
</dbReference>
<keyword evidence="2" id="KW-0963">Cytoplasm</keyword>
<dbReference type="InterPro" id="IPR039422">
    <property type="entry name" value="MarR/SlyA-like"/>
</dbReference>
<dbReference type="PANTHER" id="PTHR33164">
    <property type="entry name" value="TRANSCRIPTIONAL REGULATOR, MARR FAMILY"/>
    <property type="match status" value="1"/>
</dbReference>
<sequence length="146" mass="16915">MDNDINTINLDNQCCFALYAASRAVLKALKPYLDSLHVTYPQYLVLLVLWEESPVTIGHIGKRLMLDIGTLSPLLKRMERNGLLKRQRNQSDERTVLISITESGLGKKQQAVNMPLNRLNKESLSEERFFRLREELFDIIRILEDK</sequence>
<evidence type="ECO:0000256" key="4">
    <source>
        <dbReference type="ARBA" id="ARBA00023125"/>
    </source>
</evidence>